<evidence type="ECO:0000256" key="1">
    <source>
        <dbReference type="ARBA" id="ARBA00001970"/>
    </source>
</evidence>
<keyword evidence="11" id="KW-0561">Oxygen transport</keyword>
<dbReference type="Proteomes" id="UP000042997">
    <property type="component" value="Unassembled WGS sequence"/>
</dbReference>
<keyword evidence="11" id="KW-0479">Metal-binding</keyword>
<evidence type="ECO:0000313" key="15">
    <source>
        <dbReference type="Proteomes" id="UP000042997"/>
    </source>
</evidence>
<dbReference type="SUPFAM" id="SSF46458">
    <property type="entry name" value="Globin-like"/>
    <property type="match status" value="1"/>
</dbReference>
<dbReference type="Pfam" id="PF00175">
    <property type="entry name" value="NAD_binding_1"/>
    <property type="match status" value="1"/>
</dbReference>
<evidence type="ECO:0000256" key="8">
    <source>
        <dbReference type="ARBA" id="ARBA00023027"/>
    </source>
</evidence>
<evidence type="ECO:0000256" key="4">
    <source>
        <dbReference type="ARBA" id="ARBA00012229"/>
    </source>
</evidence>
<evidence type="ECO:0000256" key="10">
    <source>
        <dbReference type="ARBA" id="ARBA00049433"/>
    </source>
</evidence>
<dbReference type="SMR" id="A0A098BFR8"/>
<dbReference type="SUPFAM" id="SSF52343">
    <property type="entry name" value="Ferredoxin reductase-like, C-terminal NADP-linked domain"/>
    <property type="match status" value="1"/>
</dbReference>
<feature type="domain" description="FAD-binding FR-type" evidence="13">
    <location>
        <begin position="143"/>
        <end position="243"/>
    </location>
</feature>
<comment type="catalytic activity">
    <reaction evidence="9">
        <text>2 nitric oxide + NADH + 2 O2 = 2 nitrate + NAD(+) + H(+)</text>
        <dbReference type="Rhea" id="RHEA:19469"/>
        <dbReference type="ChEBI" id="CHEBI:15378"/>
        <dbReference type="ChEBI" id="CHEBI:15379"/>
        <dbReference type="ChEBI" id="CHEBI:16480"/>
        <dbReference type="ChEBI" id="CHEBI:17632"/>
        <dbReference type="ChEBI" id="CHEBI:57540"/>
        <dbReference type="ChEBI" id="CHEBI:57945"/>
        <dbReference type="EC" id="1.14.12.17"/>
    </reaction>
</comment>
<dbReference type="CDD" id="cd06187">
    <property type="entry name" value="O2ase_reductase_like"/>
    <property type="match status" value="1"/>
</dbReference>
<keyword evidence="11" id="KW-0813">Transport</keyword>
<dbReference type="InterPro" id="IPR050415">
    <property type="entry name" value="MRET"/>
</dbReference>
<dbReference type="OrthoDB" id="3213438at2"/>
<evidence type="ECO:0000259" key="12">
    <source>
        <dbReference type="PROSITE" id="PS01033"/>
    </source>
</evidence>
<dbReference type="InterPro" id="IPR008333">
    <property type="entry name" value="Cbr1-like_FAD-bd_dom"/>
</dbReference>
<dbReference type="Gene3D" id="1.10.490.10">
    <property type="entry name" value="Globins"/>
    <property type="match status" value="1"/>
</dbReference>
<dbReference type="InterPro" id="IPR001709">
    <property type="entry name" value="Flavoprot_Pyr_Nucl_cyt_Rdtase"/>
</dbReference>
<dbReference type="PROSITE" id="PS01033">
    <property type="entry name" value="GLOBIN"/>
    <property type="match status" value="1"/>
</dbReference>
<dbReference type="SUPFAM" id="SSF63380">
    <property type="entry name" value="Riboflavin synthase domain-like"/>
    <property type="match status" value="1"/>
</dbReference>
<dbReference type="EMBL" id="CCSD01000043">
    <property type="protein sequence ID" value="CDZ87593.1"/>
    <property type="molecule type" value="Genomic_DNA"/>
</dbReference>
<dbReference type="InterPro" id="IPR017938">
    <property type="entry name" value="Riboflavin_synthase-like_b-brl"/>
</dbReference>
<evidence type="ECO:0000313" key="14">
    <source>
        <dbReference type="EMBL" id="CDZ87593.1"/>
    </source>
</evidence>
<dbReference type="PANTHER" id="PTHR47354">
    <property type="entry name" value="NADH OXIDOREDUCTASE HCR"/>
    <property type="match status" value="1"/>
</dbReference>
<dbReference type="PRINTS" id="PR00371">
    <property type="entry name" value="FPNCR"/>
</dbReference>
<dbReference type="eggNOG" id="COG1017">
    <property type="taxonomic scope" value="Bacteria"/>
</dbReference>
<dbReference type="InterPro" id="IPR039261">
    <property type="entry name" value="FNR_nucleotide-bd"/>
</dbReference>
<dbReference type="InterPro" id="IPR001433">
    <property type="entry name" value="OxRdtase_FAD/NAD-bd"/>
</dbReference>
<dbReference type="RefSeq" id="WP_010593236.1">
    <property type="nucleotide sequence ID" value="NZ_CP023714.1"/>
</dbReference>
<dbReference type="Pfam" id="PF00970">
    <property type="entry name" value="FAD_binding_6"/>
    <property type="match status" value="1"/>
</dbReference>
<evidence type="ECO:0000256" key="11">
    <source>
        <dbReference type="RuleBase" id="RU000356"/>
    </source>
</evidence>
<keyword evidence="11" id="KW-0408">Iron</keyword>
<comment type="similarity">
    <text evidence="11">Belongs to the globin family.</text>
</comment>
<keyword evidence="11" id="KW-0349">Heme</keyword>
<proteinExistence type="inferred from homology"/>
<comment type="cofactor">
    <cofactor evidence="2">
        <name>FAD</name>
        <dbReference type="ChEBI" id="CHEBI:57692"/>
    </cofactor>
</comment>
<comment type="similarity">
    <text evidence="3">In the C-terminal section; belongs to the flavoprotein pyridine nucleotide cytochrome reductase family.</text>
</comment>
<dbReference type="AlphaFoldDB" id="A0A098BFR8"/>
<keyword evidence="7" id="KW-0411">Iron-sulfur</keyword>
<dbReference type="PANTHER" id="PTHR47354:SF5">
    <property type="entry name" value="PROTEIN RFBI"/>
    <property type="match status" value="1"/>
</dbReference>
<dbReference type="KEGG" id="rrz:CS378_10080"/>
<evidence type="ECO:0000256" key="9">
    <source>
        <dbReference type="ARBA" id="ARBA00048649"/>
    </source>
</evidence>
<dbReference type="CDD" id="cd19753">
    <property type="entry name" value="Mb-like_oxidoreductase"/>
    <property type="match status" value="1"/>
</dbReference>
<evidence type="ECO:0000256" key="3">
    <source>
        <dbReference type="ARBA" id="ARBA00006401"/>
    </source>
</evidence>
<dbReference type="eggNOG" id="COG0543">
    <property type="taxonomic scope" value="Bacteria"/>
</dbReference>
<dbReference type="GeneID" id="66837384"/>
<dbReference type="PROSITE" id="PS51384">
    <property type="entry name" value="FAD_FR"/>
    <property type="match status" value="1"/>
</dbReference>
<dbReference type="PRINTS" id="PR00410">
    <property type="entry name" value="PHEHYDRXLASE"/>
</dbReference>
<dbReference type="InterPro" id="IPR017927">
    <property type="entry name" value="FAD-bd_FR_type"/>
</dbReference>
<organism evidence="14 15">
    <name type="scientific">Rhodococcus ruber</name>
    <dbReference type="NCBI Taxonomy" id="1830"/>
    <lineage>
        <taxon>Bacteria</taxon>
        <taxon>Bacillati</taxon>
        <taxon>Actinomycetota</taxon>
        <taxon>Actinomycetes</taxon>
        <taxon>Mycobacteriales</taxon>
        <taxon>Nocardiaceae</taxon>
        <taxon>Rhodococcus</taxon>
    </lineage>
</organism>
<keyword evidence="6" id="KW-0521">NADP</keyword>
<dbReference type="GO" id="GO:0019825">
    <property type="term" value="F:oxygen binding"/>
    <property type="evidence" value="ECO:0007669"/>
    <property type="project" value="InterPro"/>
</dbReference>
<evidence type="ECO:0000256" key="2">
    <source>
        <dbReference type="ARBA" id="ARBA00001974"/>
    </source>
</evidence>
<dbReference type="InterPro" id="IPR000971">
    <property type="entry name" value="Globin"/>
</dbReference>
<accession>A0A098BFR8</accession>
<feature type="domain" description="Globin" evidence="12">
    <location>
        <begin position="1"/>
        <end position="138"/>
    </location>
</feature>
<dbReference type="GO" id="GO:0051537">
    <property type="term" value="F:2 iron, 2 sulfur cluster binding"/>
    <property type="evidence" value="ECO:0007669"/>
    <property type="project" value="UniProtKB-KW"/>
</dbReference>
<dbReference type="InterPro" id="IPR009050">
    <property type="entry name" value="Globin-like_sf"/>
</dbReference>
<evidence type="ECO:0000256" key="6">
    <source>
        <dbReference type="ARBA" id="ARBA00022857"/>
    </source>
</evidence>
<evidence type="ECO:0000256" key="7">
    <source>
        <dbReference type="ARBA" id="ARBA00023014"/>
    </source>
</evidence>
<evidence type="ECO:0000259" key="13">
    <source>
        <dbReference type="PROSITE" id="PS51384"/>
    </source>
</evidence>
<evidence type="ECO:0000256" key="5">
    <source>
        <dbReference type="ARBA" id="ARBA00022714"/>
    </source>
</evidence>
<protein>
    <recommendedName>
        <fullName evidence="4">nitric oxide dioxygenase</fullName>
        <ecNumber evidence="4">1.14.12.17</ecNumber>
    </recommendedName>
</protein>
<dbReference type="GO" id="GO:0008941">
    <property type="term" value="F:nitric oxide dioxygenase NAD(P)H activity"/>
    <property type="evidence" value="ECO:0007669"/>
    <property type="project" value="UniProtKB-EC"/>
</dbReference>
<comment type="catalytic activity">
    <reaction evidence="10">
        <text>2 nitric oxide + NADPH + 2 O2 = 2 nitrate + NADP(+) + H(+)</text>
        <dbReference type="Rhea" id="RHEA:19465"/>
        <dbReference type="ChEBI" id="CHEBI:15378"/>
        <dbReference type="ChEBI" id="CHEBI:15379"/>
        <dbReference type="ChEBI" id="CHEBI:16480"/>
        <dbReference type="ChEBI" id="CHEBI:17632"/>
        <dbReference type="ChEBI" id="CHEBI:57783"/>
        <dbReference type="ChEBI" id="CHEBI:58349"/>
        <dbReference type="EC" id="1.14.12.17"/>
    </reaction>
</comment>
<keyword evidence="5" id="KW-0001">2Fe-2S</keyword>
<comment type="cofactor">
    <cofactor evidence="1">
        <name>heme b</name>
        <dbReference type="ChEBI" id="CHEBI:60344"/>
    </cofactor>
</comment>
<dbReference type="Gene3D" id="3.40.50.80">
    <property type="entry name" value="Nucleotide-binding domain of ferredoxin-NADP reductase (FNR) module"/>
    <property type="match status" value="1"/>
</dbReference>
<dbReference type="GO" id="GO:0005344">
    <property type="term" value="F:oxygen carrier activity"/>
    <property type="evidence" value="ECO:0007669"/>
    <property type="project" value="UniProtKB-KW"/>
</dbReference>
<keyword evidence="8" id="KW-0520">NAD</keyword>
<dbReference type="InterPro" id="IPR012292">
    <property type="entry name" value="Globin/Proto"/>
</dbReference>
<sequence>MEAFAVARVQLSFASIVATPGGAERFATAFYTALWSDTVGIRELFPAGMETMRQRFATAVGWAVNRLGDPDAVTAFLTQLGRDHRKYGVRPEHFRSAGRALHTAVRECTPPILWTDALDRTWARVIDLLVGTMADAVADDELPAAWGATVVGHERVLPDLAIIRLETDSPIPYHAGQYMSVQIPQRPHMWRYLSAAIPPNPYGQIEFHVRRVSGGWVSPALVGETAVGDRWVIGPPLGGLHVDRDSGEDVLMIASGTGLAPLRAQLMEMGMRGDNPRVHLFFGGKYPCDLYDLQTLWQLATTNPWLTVVPVVEETENPWWHPVPVEDPPPGLHRPLHGKLGKVVSQFGSWADRQIQIAGSPSMIRTTLYALSAGGTPRQNISFDPL</sequence>
<gene>
    <name evidence="14" type="ORF">RHRU231_330050</name>
</gene>
<name>A0A098BFR8_9NOCA</name>
<dbReference type="EC" id="1.14.12.17" evidence="4"/>
<dbReference type="Pfam" id="PF00042">
    <property type="entry name" value="Globin"/>
    <property type="match status" value="1"/>
</dbReference>
<reference evidence="14 15" key="1">
    <citation type="journal article" date="2014" name="Genome Announc.">
        <title>Draft Genome Sequence of Propane- and Butane-Oxidizing Actinobacterium Rhodococcus ruber IEGM 231.</title>
        <authorList>
            <person name="Ivshina I.B."/>
            <person name="Kuyukina M.S."/>
            <person name="Krivoruchko A.V."/>
            <person name="Barbe V."/>
            <person name="Fischer C."/>
        </authorList>
    </citation>
    <scope>NUCLEOTIDE SEQUENCE [LARGE SCALE GENOMIC DNA]</scope>
</reference>
<dbReference type="GO" id="GO:0020037">
    <property type="term" value="F:heme binding"/>
    <property type="evidence" value="ECO:0007669"/>
    <property type="project" value="InterPro"/>
</dbReference>
<dbReference type="Gene3D" id="2.40.30.10">
    <property type="entry name" value="Translation factors"/>
    <property type="match status" value="1"/>
</dbReference>